<dbReference type="Proteomes" id="UP000006794">
    <property type="component" value="Chromosome"/>
</dbReference>
<feature type="domain" description="Polymerase/histidinol phosphatase N-terminal" evidence="1">
    <location>
        <begin position="33"/>
        <end position="96"/>
    </location>
</feature>
<dbReference type="PANTHER" id="PTHR42924">
    <property type="entry name" value="EXONUCLEASE"/>
    <property type="match status" value="1"/>
</dbReference>
<dbReference type="STRING" id="797210.Halxa_1526"/>
<evidence type="ECO:0000313" key="3">
    <source>
        <dbReference type="Proteomes" id="UP000006794"/>
    </source>
</evidence>
<accession>F8D3D2</accession>
<dbReference type="InterPro" id="IPR016195">
    <property type="entry name" value="Pol/histidinol_Pase-like"/>
</dbReference>
<dbReference type="AlphaFoldDB" id="F8D3D2"/>
<dbReference type="SMART" id="SM00481">
    <property type="entry name" value="POLIIIAc"/>
    <property type="match status" value="1"/>
</dbReference>
<reference evidence="2 3" key="1">
    <citation type="journal article" date="2012" name="Stand. Genomic Sci.">
        <title>Complete genome sequence of Halopiger xanaduensis type strain (SH-6(T)).</title>
        <authorList>
            <person name="Anderson I."/>
            <person name="Tindall B.J."/>
            <person name="Rohde M."/>
            <person name="Lucas S."/>
            <person name="Han J."/>
            <person name="Lapidus A."/>
            <person name="Cheng J.F."/>
            <person name="Goodwin L."/>
            <person name="Pitluck S."/>
            <person name="Peters L."/>
            <person name="Pati A."/>
            <person name="Mikhailova N."/>
            <person name="Pagani I."/>
            <person name="Teshima H."/>
            <person name="Han C."/>
            <person name="Tapia R."/>
            <person name="Land M."/>
            <person name="Woyke T."/>
            <person name="Klenk H.P."/>
            <person name="Kyrpides N."/>
            <person name="Ivanova N."/>
        </authorList>
    </citation>
    <scope>NUCLEOTIDE SEQUENCE [LARGE SCALE GENOMIC DNA]</scope>
    <source>
        <strain evidence="3">DSM 18323 / JCM 14033 / SH-6</strain>
    </source>
</reference>
<dbReference type="EMBL" id="CP002839">
    <property type="protein sequence ID" value="AEH36158.1"/>
    <property type="molecule type" value="Genomic_DNA"/>
</dbReference>
<evidence type="ECO:0000259" key="1">
    <source>
        <dbReference type="SMART" id="SM00481"/>
    </source>
</evidence>
<dbReference type="PANTHER" id="PTHR42924:SF18">
    <property type="entry name" value="POLYMERASE_HISTIDINOL PHOSPHATASE N-TERMINAL DOMAIN-CONTAINING PROTEIN"/>
    <property type="match status" value="1"/>
</dbReference>
<dbReference type="KEGG" id="hxa:Halxa_1526"/>
<evidence type="ECO:0000313" key="2">
    <source>
        <dbReference type="EMBL" id="AEH36158.1"/>
    </source>
</evidence>
<dbReference type="GO" id="GO:0035312">
    <property type="term" value="F:5'-3' DNA exonuclease activity"/>
    <property type="evidence" value="ECO:0007669"/>
    <property type="project" value="TreeGrafter"/>
</dbReference>
<dbReference type="InterPro" id="IPR052018">
    <property type="entry name" value="PHP_domain"/>
</dbReference>
<name>F8D3D2_HALXS</name>
<keyword evidence="3" id="KW-1185">Reference proteome</keyword>
<dbReference type="InterPro" id="IPR003141">
    <property type="entry name" value="Pol/His_phosphatase_N"/>
</dbReference>
<dbReference type="eggNOG" id="arCOG00302">
    <property type="taxonomic scope" value="Archaea"/>
</dbReference>
<dbReference type="Gene3D" id="3.20.20.140">
    <property type="entry name" value="Metal-dependent hydrolases"/>
    <property type="match status" value="1"/>
</dbReference>
<sequence length="299" mass="32924">MEGIFLIRPSIPRLEGEETPFRTGPLEWGMPYADLHVHTMRSDGSLERAEVPAAARRAGVEVVALTDHDRLQPVAEPIVERDGVTIVNGIELRVEVDADTADRGDDRRNGQRVDLLGYGVEPTPALERLVEEIQTNRIERGRAIVERVEDRLGIDLDVPIDEGFGRPHVARAIDAHPGTDYDYEGAFDDLIGNGDPCFVPREIPSFERGQRVLSDACSLVSLAHPLRYPEPEGALALAADLDAVELWYPYDRDVDRSVVERAIERHGLLATGGSDAHEDVLGVAGLTRDAYDRLGLSAE</sequence>
<organism evidence="2 3">
    <name type="scientific">Halopiger xanaduensis (strain DSM 18323 / JCM 14033 / SH-6)</name>
    <dbReference type="NCBI Taxonomy" id="797210"/>
    <lineage>
        <taxon>Archaea</taxon>
        <taxon>Methanobacteriati</taxon>
        <taxon>Methanobacteriota</taxon>
        <taxon>Stenosarchaea group</taxon>
        <taxon>Halobacteria</taxon>
        <taxon>Halobacteriales</taxon>
        <taxon>Natrialbaceae</taxon>
        <taxon>Halopiger</taxon>
    </lineage>
</organism>
<gene>
    <name evidence="2" type="ordered locus">Halxa_1526</name>
</gene>
<dbReference type="HOGENOM" id="CLU_067347_1_0_2"/>
<dbReference type="SUPFAM" id="SSF89550">
    <property type="entry name" value="PHP domain-like"/>
    <property type="match status" value="1"/>
</dbReference>
<dbReference type="Pfam" id="PF02811">
    <property type="entry name" value="PHP"/>
    <property type="match status" value="1"/>
</dbReference>
<dbReference type="InterPro" id="IPR004013">
    <property type="entry name" value="PHP_dom"/>
</dbReference>
<proteinExistence type="predicted"/>
<dbReference type="Gene3D" id="1.10.150.650">
    <property type="match status" value="1"/>
</dbReference>
<protein>
    <submittedName>
        <fullName evidence="2">PHP domain protein</fullName>
    </submittedName>
</protein>
<dbReference type="GO" id="GO:0004534">
    <property type="term" value="F:5'-3' RNA exonuclease activity"/>
    <property type="evidence" value="ECO:0007669"/>
    <property type="project" value="TreeGrafter"/>
</dbReference>